<keyword evidence="2" id="KW-0812">Transmembrane</keyword>
<evidence type="ECO:0000313" key="3">
    <source>
        <dbReference type="EMBL" id="KAK6331382.1"/>
    </source>
</evidence>
<gene>
    <name evidence="3" type="ORF">TWF730_004464</name>
</gene>
<organism evidence="3 4">
    <name type="scientific">Orbilia blumenaviensis</name>
    <dbReference type="NCBI Taxonomy" id="1796055"/>
    <lineage>
        <taxon>Eukaryota</taxon>
        <taxon>Fungi</taxon>
        <taxon>Dikarya</taxon>
        <taxon>Ascomycota</taxon>
        <taxon>Pezizomycotina</taxon>
        <taxon>Orbiliomycetes</taxon>
        <taxon>Orbiliales</taxon>
        <taxon>Orbiliaceae</taxon>
        <taxon>Orbilia</taxon>
    </lineage>
</organism>
<feature type="transmembrane region" description="Helical" evidence="2">
    <location>
        <begin position="167"/>
        <end position="186"/>
    </location>
</feature>
<dbReference type="Proteomes" id="UP001373714">
    <property type="component" value="Unassembled WGS sequence"/>
</dbReference>
<dbReference type="EMBL" id="JAVHNS010000018">
    <property type="protein sequence ID" value="KAK6331382.1"/>
    <property type="molecule type" value="Genomic_DNA"/>
</dbReference>
<reference evidence="3 4" key="1">
    <citation type="submission" date="2019-10" db="EMBL/GenBank/DDBJ databases">
        <authorList>
            <person name="Palmer J.M."/>
        </authorList>
    </citation>
    <scope>NUCLEOTIDE SEQUENCE [LARGE SCALE GENOMIC DNA]</scope>
    <source>
        <strain evidence="3 4">TWF730</strain>
    </source>
</reference>
<comment type="caution">
    <text evidence="3">The sequence shown here is derived from an EMBL/GenBank/DDBJ whole genome shotgun (WGS) entry which is preliminary data.</text>
</comment>
<keyword evidence="2" id="KW-0472">Membrane</keyword>
<feature type="region of interest" description="Disordered" evidence="1">
    <location>
        <begin position="1"/>
        <end position="118"/>
    </location>
</feature>
<accession>A0AAV9TXX9</accession>
<feature type="compositionally biased region" description="Polar residues" evidence="1">
    <location>
        <begin position="16"/>
        <end position="37"/>
    </location>
</feature>
<dbReference type="AlphaFoldDB" id="A0AAV9TXX9"/>
<proteinExistence type="predicted"/>
<sequence length="266" mass="29957">MAETKPRSTRPRTHTRANGSPLPNYSIQDEYTSSWVNPDTGLTHYIYSFDGDESIVSSSGDERAGDEDEEDEDGYDEDEYEEDEGEYEDKDEDKEIRNPEDNSCGDKSKQGGGKPLDITEANIAKSGDTSTCKTRRPQTLEDCGCVCNCQKPRSSSFWSNRFFSHPVLLWAIHIIMISLIIAAFFIQKKQENLLEGLQNEVLSRLKAPKTTEETGTYFGLCGQGMDPCCYGTGSFLDSIREKGLRSFRDGFGNAIECYRHLRQSNE</sequence>
<keyword evidence="4" id="KW-1185">Reference proteome</keyword>
<name>A0AAV9TXX9_9PEZI</name>
<protein>
    <submittedName>
        <fullName evidence="3">Uncharacterized protein</fullName>
    </submittedName>
</protein>
<feature type="compositionally biased region" description="Basic and acidic residues" evidence="1">
    <location>
        <begin position="93"/>
        <end position="109"/>
    </location>
</feature>
<evidence type="ECO:0000313" key="4">
    <source>
        <dbReference type="Proteomes" id="UP001373714"/>
    </source>
</evidence>
<evidence type="ECO:0000256" key="1">
    <source>
        <dbReference type="SAM" id="MobiDB-lite"/>
    </source>
</evidence>
<feature type="compositionally biased region" description="Acidic residues" evidence="1">
    <location>
        <begin position="64"/>
        <end position="92"/>
    </location>
</feature>
<evidence type="ECO:0000256" key="2">
    <source>
        <dbReference type="SAM" id="Phobius"/>
    </source>
</evidence>
<keyword evidence="2" id="KW-1133">Transmembrane helix</keyword>